<dbReference type="InterPro" id="IPR001387">
    <property type="entry name" value="Cro/C1-type_HTH"/>
</dbReference>
<dbReference type="AlphaFoldDB" id="A0A1H0DGA6"/>
<sequence>MFANMLIKLRKQKKLSQYQLAEKLGFSRGKISNYEQGQREPDFETLKVLADFFNVSTDYLLTGEEKVDNLYFFDLEGLSEEEIEDIKEHIEYMKWKKQRKNN</sequence>
<evidence type="ECO:0000256" key="1">
    <source>
        <dbReference type="ARBA" id="ARBA00023125"/>
    </source>
</evidence>
<gene>
    <name evidence="3" type="ORF">SAMN05216498_2859</name>
</gene>
<dbReference type="PROSITE" id="PS50943">
    <property type="entry name" value="HTH_CROC1"/>
    <property type="match status" value="1"/>
</dbReference>
<keyword evidence="1" id="KW-0238">DNA-binding</keyword>
<keyword evidence="4" id="KW-1185">Reference proteome</keyword>
<dbReference type="CDD" id="cd00093">
    <property type="entry name" value="HTH_XRE"/>
    <property type="match status" value="1"/>
</dbReference>
<dbReference type="SMART" id="SM00530">
    <property type="entry name" value="HTH_XRE"/>
    <property type="match status" value="1"/>
</dbReference>
<dbReference type="STRING" id="237069.SAMN05216498_2859"/>
<feature type="domain" description="HTH cro/C1-type" evidence="2">
    <location>
        <begin position="6"/>
        <end position="60"/>
    </location>
</feature>
<evidence type="ECO:0000313" key="4">
    <source>
        <dbReference type="Proteomes" id="UP000199334"/>
    </source>
</evidence>
<dbReference type="OrthoDB" id="72638at2"/>
<dbReference type="SUPFAM" id="SSF47413">
    <property type="entry name" value="lambda repressor-like DNA-binding domains"/>
    <property type="match status" value="1"/>
</dbReference>
<dbReference type="GO" id="GO:0003677">
    <property type="term" value="F:DNA binding"/>
    <property type="evidence" value="ECO:0007669"/>
    <property type="project" value="UniProtKB-KW"/>
</dbReference>
<dbReference type="EMBL" id="FNIG01000007">
    <property type="protein sequence ID" value="SDN69154.1"/>
    <property type="molecule type" value="Genomic_DNA"/>
</dbReference>
<dbReference type="InterPro" id="IPR010982">
    <property type="entry name" value="Lambda_DNA-bd_dom_sf"/>
</dbReference>
<dbReference type="Gene3D" id="1.10.260.40">
    <property type="entry name" value="lambda repressor-like DNA-binding domains"/>
    <property type="match status" value="1"/>
</dbReference>
<dbReference type="PANTHER" id="PTHR46558">
    <property type="entry name" value="TRACRIPTIONAL REGULATORY PROTEIN-RELATED-RELATED"/>
    <property type="match status" value="1"/>
</dbReference>
<dbReference type="RefSeq" id="WP_093857265.1">
    <property type="nucleotide sequence ID" value="NZ_BJVZ01000004.1"/>
</dbReference>
<reference evidence="3 4" key="1">
    <citation type="submission" date="2016-10" db="EMBL/GenBank/DDBJ databases">
        <authorList>
            <person name="de Groot N.N."/>
        </authorList>
    </citation>
    <scope>NUCLEOTIDE SEQUENCE [LARGE SCALE GENOMIC DNA]</scope>
    <source>
        <strain evidence="3 4">CGMCC 1.3442</strain>
    </source>
</reference>
<protein>
    <submittedName>
        <fullName evidence="3">Transcriptional regulator, contains XRE-family HTH domain</fullName>
    </submittedName>
</protein>
<proteinExistence type="predicted"/>
<evidence type="ECO:0000313" key="3">
    <source>
        <dbReference type="EMBL" id="SDN69154.1"/>
    </source>
</evidence>
<dbReference type="PANTHER" id="PTHR46558:SF11">
    <property type="entry name" value="HTH-TYPE TRANSCRIPTIONAL REGULATOR XRE"/>
    <property type="match status" value="1"/>
</dbReference>
<evidence type="ECO:0000259" key="2">
    <source>
        <dbReference type="PROSITE" id="PS50943"/>
    </source>
</evidence>
<dbReference type="Pfam" id="PF01381">
    <property type="entry name" value="HTH_3"/>
    <property type="match status" value="1"/>
</dbReference>
<dbReference type="Proteomes" id="UP000199334">
    <property type="component" value="Unassembled WGS sequence"/>
</dbReference>
<name>A0A1H0DGA6_9BACI</name>
<accession>A0A1H0DGA6</accession>
<organism evidence="3 4">
    <name type="scientific">Tenuibacillus multivorans</name>
    <dbReference type="NCBI Taxonomy" id="237069"/>
    <lineage>
        <taxon>Bacteria</taxon>
        <taxon>Bacillati</taxon>
        <taxon>Bacillota</taxon>
        <taxon>Bacilli</taxon>
        <taxon>Bacillales</taxon>
        <taxon>Bacillaceae</taxon>
        <taxon>Tenuibacillus</taxon>
    </lineage>
</organism>